<accession>A0A3A8AV44</accession>
<evidence type="ECO:0000256" key="2">
    <source>
        <dbReference type="SAM" id="SignalP"/>
    </source>
</evidence>
<feature type="domain" description="Outer membrane protein beta-barrel" evidence="3">
    <location>
        <begin position="9"/>
        <end position="229"/>
    </location>
</feature>
<feature type="chain" id="PRO_5017395760" evidence="2">
    <location>
        <begin position="23"/>
        <end position="229"/>
    </location>
</feature>
<dbReference type="Pfam" id="PF13505">
    <property type="entry name" value="OMP_b-brl"/>
    <property type="match status" value="1"/>
</dbReference>
<dbReference type="InterPro" id="IPR011250">
    <property type="entry name" value="OMP/PagP_B-barrel"/>
</dbReference>
<keyword evidence="5" id="KW-1185">Reference proteome</keyword>
<proteinExistence type="predicted"/>
<keyword evidence="1 2" id="KW-0732">Signal</keyword>
<dbReference type="AlphaFoldDB" id="A0A3A8AV44"/>
<dbReference type="EMBL" id="RAPE01000003">
    <property type="protein sequence ID" value="RKF14033.1"/>
    <property type="molecule type" value="Genomic_DNA"/>
</dbReference>
<dbReference type="OrthoDB" id="9810784at2"/>
<dbReference type="RefSeq" id="WP_121167478.1">
    <property type="nucleotide sequence ID" value="NZ_RAPE01000003.1"/>
</dbReference>
<organism evidence="4 5">
    <name type="scientific">Roseovarius spongiae</name>
    <dbReference type="NCBI Taxonomy" id="2320272"/>
    <lineage>
        <taxon>Bacteria</taxon>
        <taxon>Pseudomonadati</taxon>
        <taxon>Pseudomonadota</taxon>
        <taxon>Alphaproteobacteria</taxon>
        <taxon>Rhodobacterales</taxon>
        <taxon>Roseobacteraceae</taxon>
        <taxon>Roseovarius</taxon>
    </lineage>
</organism>
<dbReference type="InterPro" id="IPR027385">
    <property type="entry name" value="Beta-barrel_OMP"/>
</dbReference>
<gene>
    <name evidence="4" type="ORF">D6850_12715</name>
</gene>
<protein>
    <submittedName>
        <fullName evidence="4">Porin family protein</fullName>
    </submittedName>
</protein>
<comment type="caution">
    <text evidence="4">The sequence shown here is derived from an EMBL/GenBank/DDBJ whole genome shotgun (WGS) entry which is preliminary data.</text>
</comment>
<evidence type="ECO:0000256" key="1">
    <source>
        <dbReference type="ARBA" id="ARBA00022729"/>
    </source>
</evidence>
<reference evidence="4 5" key="1">
    <citation type="submission" date="2018-09" db="EMBL/GenBank/DDBJ databases">
        <title>Roseovarius spongiae sp. nov., isolated from a marine sponge.</title>
        <authorList>
            <person name="Zhuang L."/>
            <person name="Luo L."/>
        </authorList>
    </citation>
    <scope>NUCLEOTIDE SEQUENCE [LARGE SCALE GENOMIC DNA]</scope>
    <source>
        <strain evidence="4 5">HN-E21</strain>
    </source>
</reference>
<dbReference type="SUPFAM" id="SSF56925">
    <property type="entry name" value="OMPA-like"/>
    <property type="match status" value="1"/>
</dbReference>
<feature type="signal peptide" evidence="2">
    <location>
        <begin position="1"/>
        <end position="22"/>
    </location>
</feature>
<dbReference type="Proteomes" id="UP000281128">
    <property type="component" value="Unassembled WGS sequence"/>
</dbReference>
<sequence>MRKTCKAALAATLLTAAAPASAEVELSLYMGVQSVDNSSASGTMPGGAPFSRNIKWDANPLDNPFYYGARATWWTDRNIGFGLEGTHAKAYASAADRGALGFDRLELSNGHNIFTANVMKRWPDAFAGRHFTPYLGAGLGVAVPHSDIKVTGATNRTFGFEATGIAARGIAGMKYDINENWALFGEYQITWSDNDVTIDADPAVPGQTAGKLRTEIVTHAVNFGVSYSF</sequence>
<evidence type="ECO:0000259" key="3">
    <source>
        <dbReference type="Pfam" id="PF13505"/>
    </source>
</evidence>
<evidence type="ECO:0000313" key="5">
    <source>
        <dbReference type="Proteomes" id="UP000281128"/>
    </source>
</evidence>
<dbReference type="Gene3D" id="2.40.160.20">
    <property type="match status" value="1"/>
</dbReference>
<name>A0A3A8AV44_9RHOB</name>
<evidence type="ECO:0000313" key="4">
    <source>
        <dbReference type="EMBL" id="RKF14033.1"/>
    </source>
</evidence>